<evidence type="ECO:0000313" key="4">
    <source>
        <dbReference type="Proteomes" id="UP001365542"/>
    </source>
</evidence>
<gene>
    <name evidence="3" type="ORF">TWF694_009340</name>
</gene>
<sequence length="111" mass="12538">MTTQVMTPVDDTKEISETSLSSASEDQLHTGPETFEAPVVGDGIPIISMVGIDPIFEEKSKAINEAIQHMGWGRYQTKLFLLSGFGWFVDNMCVHIWIRYRLNNKLITLIH</sequence>
<evidence type="ECO:0000313" key="3">
    <source>
        <dbReference type="EMBL" id="KAK6540549.1"/>
    </source>
</evidence>
<evidence type="ECO:0000256" key="1">
    <source>
        <dbReference type="SAM" id="MobiDB-lite"/>
    </source>
</evidence>
<feature type="region of interest" description="Disordered" evidence="1">
    <location>
        <begin position="1"/>
        <end position="31"/>
    </location>
</feature>
<dbReference type="AlphaFoldDB" id="A0AAV9XEM0"/>
<evidence type="ECO:0000256" key="2">
    <source>
        <dbReference type="SAM" id="Phobius"/>
    </source>
</evidence>
<keyword evidence="2" id="KW-0812">Transmembrane</keyword>
<protein>
    <submittedName>
        <fullName evidence="3">Uncharacterized protein</fullName>
    </submittedName>
</protein>
<name>A0AAV9XEM0_9PEZI</name>
<organism evidence="3 4">
    <name type="scientific">Orbilia ellipsospora</name>
    <dbReference type="NCBI Taxonomy" id="2528407"/>
    <lineage>
        <taxon>Eukaryota</taxon>
        <taxon>Fungi</taxon>
        <taxon>Dikarya</taxon>
        <taxon>Ascomycota</taxon>
        <taxon>Pezizomycotina</taxon>
        <taxon>Orbiliomycetes</taxon>
        <taxon>Orbiliales</taxon>
        <taxon>Orbiliaceae</taxon>
        <taxon>Orbilia</taxon>
    </lineage>
</organism>
<dbReference type="EMBL" id="JAVHJO010000005">
    <property type="protein sequence ID" value="KAK6540549.1"/>
    <property type="molecule type" value="Genomic_DNA"/>
</dbReference>
<keyword evidence="4" id="KW-1185">Reference proteome</keyword>
<comment type="caution">
    <text evidence="3">The sequence shown here is derived from an EMBL/GenBank/DDBJ whole genome shotgun (WGS) entry which is preliminary data.</text>
</comment>
<keyword evidence="2" id="KW-0472">Membrane</keyword>
<reference evidence="3 4" key="1">
    <citation type="submission" date="2019-10" db="EMBL/GenBank/DDBJ databases">
        <authorList>
            <person name="Palmer J.M."/>
        </authorList>
    </citation>
    <scope>NUCLEOTIDE SEQUENCE [LARGE SCALE GENOMIC DNA]</scope>
    <source>
        <strain evidence="3 4">TWF694</strain>
    </source>
</reference>
<keyword evidence="2" id="KW-1133">Transmembrane helix</keyword>
<feature type="transmembrane region" description="Helical" evidence="2">
    <location>
        <begin position="79"/>
        <end position="98"/>
    </location>
</feature>
<dbReference type="Proteomes" id="UP001365542">
    <property type="component" value="Unassembled WGS sequence"/>
</dbReference>
<accession>A0AAV9XEM0</accession>
<proteinExistence type="predicted"/>